<sequence length="251" mass="27561">MSNFFENALNGLDSLEQDILGPDYPYYKYINSPSDMGMSADGDKIATNIGGLISYVDVLVTGSGKASATGKPLGDKYFITTAAKCKDVATGNDVTRSLYVNNVPDGSIPFITSLSGESTDLKGLVPGILHDMVELNPLQIFQAFMIGSDPDCQQVTMETIDTNNVSTQETAYLINTDIQDMNPCWFTNNINPVTKTQCTESFATIKQSTPKQSTPKQYKTDKVNEQDLYQQLYYGSLGLIGLYIFMKLIIK</sequence>
<proteinExistence type="predicted"/>
<name>A0A6C0JVD7_9ZZZZ</name>
<accession>A0A6C0JVD7</accession>
<evidence type="ECO:0000313" key="1">
    <source>
        <dbReference type="EMBL" id="QHU09343.1"/>
    </source>
</evidence>
<organism evidence="1">
    <name type="scientific">viral metagenome</name>
    <dbReference type="NCBI Taxonomy" id="1070528"/>
    <lineage>
        <taxon>unclassified sequences</taxon>
        <taxon>metagenomes</taxon>
        <taxon>organismal metagenomes</taxon>
    </lineage>
</organism>
<dbReference type="EMBL" id="MN740709">
    <property type="protein sequence ID" value="QHU09343.1"/>
    <property type="molecule type" value="Genomic_DNA"/>
</dbReference>
<protein>
    <submittedName>
        <fullName evidence="1">Uncharacterized protein</fullName>
    </submittedName>
</protein>
<dbReference type="AlphaFoldDB" id="A0A6C0JVD7"/>
<reference evidence="1" key="1">
    <citation type="journal article" date="2020" name="Nature">
        <title>Giant virus diversity and host interactions through global metagenomics.</title>
        <authorList>
            <person name="Schulz F."/>
            <person name="Roux S."/>
            <person name="Paez-Espino D."/>
            <person name="Jungbluth S."/>
            <person name="Walsh D.A."/>
            <person name="Denef V.J."/>
            <person name="McMahon K.D."/>
            <person name="Konstantinidis K.T."/>
            <person name="Eloe-Fadrosh E.A."/>
            <person name="Kyrpides N.C."/>
            <person name="Woyke T."/>
        </authorList>
    </citation>
    <scope>NUCLEOTIDE SEQUENCE</scope>
    <source>
        <strain evidence="1">GVMAG-S-1074260-58</strain>
    </source>
</reference>